<evidence type="ECO:0000313" key="2">
    <source>
        <dbReference type="Proteomes" id="UP000005317"/>
    </source>
</evidence>
<evidence type="ECO:0008006" key="3">
    <source>
        <dbReference type="Google" id="ProtNLM"/>
    </source>
</evidence>
<organism evidence="1 2">
    <name type="scientific">Thiothrix nivea (strain ATCC 35100 / DSM 5205 / JP2)</name>
    <dbReference type="NCBI Taxonomy" id="870187"/>
    <lineage>
        <taxon>Bacteria</taxon>
        <taxon>Pseudomonadati</taxon>
        <taxon>Pseudomonadota</taxon>
        <taxon>Gammaproteobacteria</taxon>
        <taxon>Thiotrichales</taxon>
        <taxon>Thiotrichaceae</taxon>
        <taxon>Thiothrix</taxon>
    </lineage>
</organism>
<name>A0A656HKU2_THINJ</name>
<dbReference type="Pfam" id="PF08843">
    <property type="entry name" value="AbiEii"/>
    <property type="match status" value="1"/>
</dbReference>
<keyword evidence="2" id="KW-1185">Reference proteome</keyword>
<gene>
    <name evidence="1" type="ORF">Thini_4237</name>
</gene>
<sequence length="289" mass="33592">MIDIIQQRLARYQAGNLAEEMQALKEILQELALYGLWRGGFFEVAAFQGGTSLRILHQLPRFSEDLDFILRQPPVDFDWQPYLQQLLATLELFGLQPEVLDKSRMEQPIRKAVLKDDSIAQQLNLAFYPAQAGSRATPHKLKIKLEIDINPPAGSGFDWRYLDFPLDFEVCHQDLPSNFALKIHALLCRPYVKGRDWYDFNWYVKQGIKPNLPHLQAALQQAGPWQGQDLQVDAAWLKQTLLDKIAIIDWKTAVQDVERFVLTIEQASLRLWSERFYTQRVEQLFKEQP</sequence>
<accession>A0A656HKU2</accession>
<dbReference type="Gene3D" id="3.10.450.620">
    <property type="entry name" value="JHP933, nucleotidyltransferase-like core domain"/>
    <property type="match status" value="1"/>
</dbReference>
<dbReference type="AlphaFoldDB" id="A0A656HKU2"/>
<dbReference type="EMBL" id="JH651384">
    <property type="protein sequence ID" value="EIJ36724.1"/>
    <property type="molecule type" value="Genomic_DNA"/>
</dbReference>
<dbReference type="OrthoDB" id="158131at2"/>
<dbReference type="InterPro" id="IPR014942">
    <property type="entry name" value="AbiEii"/>
</dbReference>
<dbReference type="RefSeq" id="WP_002710592.1">
    <property type="nucleotide sequence ID" value="NZ_JH651384.1"/>
</dbReference>
<protein>
    <recommendedName>
        <fullName evidence="3">Nucleotidyl transferase AbiEii/AbiGii toxin family protein</fullName>
    </recommendedName>
</protein>
<dbReference type="Proteomes" id="UP000005317">
    <property type="component" value="Unassembled WGS sequence"/>
</dbReference>
<evidence type="ECO:0000313" key="1">
    <source>
        <dbReference type="EMBL" id="EIJ36724.1"/>
    </source>
</evidence>
<proteinExistence type="predicted"/>
<reference evidence="2" key="1">
    <citation type="journal article" date="2011" name="Stand. Genomic Sci.">
        <title>Genome sequence of the filamentous, gliding Thiothrix nivea neotype strain (JP2(T)).</title>
        <authorList>
            <person name="Lapidus A."/>
            <person name="Nolan M."/>
            <person name="Lucas S."/>
            <person name="Glavina Del Rio T."/>
            <person name="Tice H."/>
            <person name="Cheng J.F."/>
            <person name="Tapia R."/>
            <person name="Han C."/>
            <person name="Goodwin L."/>
            <person name="Pitluck S."/>
            <person name="Liolios K."/>
            <person name="Pagani I."/>
            <person name="Ivanova N."/>
            <person name="Huntemann M."/>
            <person name="Mavromatis K."/>
            <person name="Mikhailova N."/>
            <person name="Pati A."/>
            <person name="Chen A."/>
            <person name="Palaniappan K."/>
            <person name="Land M."/>
            <person name="Brambilla E.M."/>
            <person name="Rohde M."/>
            <person name="Abt B."/>
            <person name="Verbarg S."/>
            <person name="Goker M."/>
            <person name="Bristow J."/>
            <person name="Eisen J.A."/>
            <person name="Markowitz V."/>
            <person name="Hugenholtz P."/>
            <person name="Kyrpides N.C."/>
            <person name="Klenk H.P."/>
            <person name="Woyke T."/>
        </authorList>
    </citation>
    <scope>NUCLEOTIDE SEQUENCE [LARGE SCALE GENOMIC DNA]</scope>
    <source>
        <strain evidence="2">ATCC 35100 / DSM 5205 / JP2</strain>
    </source>
</reference>